<dbReference type="Proteomes" id="UP000249645">
    <property type="component" value="Unassembled WGS sequence"/>
</dbReference>
<proteinExistence type="predicted"/>
<organism evidence="1 2">
    <name type="scientific">Pseudopedobacter saltans</name>
    <dbReference type="NCBI Taxonomy" id="151895"/>
    <lineage>
        <taxon>Bacteria</taxon>
        <taxon>Pseudomonadati</taxon>
        <taxon>Bacteroidota</taxon>
        <taxon>Sphingobacteriia</taxon>
        <taxon>Sphingobacteriales</taxon>
        <taxon>Sphingobacteriaceae</taxon>
        <taxon>Pseudopedobacter</taxon>
    </lineage>
</organism>
<comment type="caution">
    <text evidence="1">The sequence shown here is derived from an EMBL/GenBank/DDBJ whole genome shotgun (WGS) entry which is preliminary data.</text>
</comment>
<dbReference type="EMBL" id="QFOI01000011">
    <property type="protein sequence ID" value="PZP52165.1"/>
    <property type="molecule type" value="Genomic_DNA"/>
</dbReference>
<gene>
    <name evidence="1" type="ORF">DI598_01460</name>
</gene>
<evidence type="ECO:0000313" key="2">
    <source>
        <dbReference type="Proteomes" id="UP000249645"/>
    </source>
</evidence>
<protein>
    <submittedName>
        <fullName evidence="1">Uncharacterized protein</fullName>
    </submittedName>
</protein>
<name>A0A2W5F835_9SPHI</name>
<evidence type="ECO:0000313" key="1">
    <source>
        <dbReference type="EMBL" id="PZP52165.1"/>
    </source>
</evidence>
<accession>A0A2W5F835</accession>
<sequence length="390" mass="44661">MKFISQKESVQFIKDGFVSHLYGKINIHDIDKIKIDDNGFSEMIRLKLVMKHGRKFLWVVNNNSRDFGDQNSNVIAFRGFLEAFQLQLDEMDLGKTLTNNTSSSHTQTNILTPKNPAEQLVSESQKIDTSKKWVIPVSFVFALLALARACGPEIVKNFRNDPDFSKMYHETKQRETEKIDLALEKADSIFHAFGKVYMLTNDKSADLIGFPIIEDDYEMIANSSDFVKTSQMNEKLDVYLQKADSIGIVFCIKKGSSYRQSIILDPSAKPLFSDSSDSPLMLFAAQDTSLHIVPILERRKDVEKDSSQYPIFSYVNSFAVNPKKKMKENLQNIAPGAQMMFANVRMRPSFKIYFVGDQSRGVTKEMFQKIKNEIHMFNIDTTSFVLKEWN</sequence>
<reference evidence="1 2" key="1">
    <citation type="submission" date="2017-11" db="EMBL/GenBank/DDBJ databases">
        <title>Infants hospitalized years apart are colonized by the same room-sourced microbial strains.</title>
        <authorList>
            <person name="Brooks B."/>
            <person name="Olm M.R."/>
            <person name="Firek B.A."/>
            <person name="Baker R."/>
            <person name="Thomas B.C."/>
            <person name="Morowitz M.J."/>
            <person name="Banfield J.F."/>
        </authorList>
    </citation>
    <scope>NUCLEOTIDE SEQUENCE [LARGE SCALE GENOMIC DNA]</scope>
    <source>
        <strain evidence="1">S2_009_000_R2_76</strain>
    </source>
</reference>
<dbReference type="AlphaFoldDB" id="A0A2W5F835"/>